<evidence type="ECO:0000256" key="2">
    <source>
        <dbReference type="ARBA" id="ARBA00009254"/>
    </source>
</evidence>
<evidence type="ECO:0000313" key="8">
    <source>
        <dbReference type="EMBL" id="CAI3981335.1"/>
    </source>
</evidence>
<comment type="similarity">
    <text evidence="2">Belongs to the universal ribosomal protein uL29 family.</text>
</comment>
<dbReference type="PANTHER" id="PTHR21183:SF18">
    <property type="entry name" value="LARGE RIBOSOMAL SUBUNIT PROTEIN UL29M"/>
    <property type="match status" value="1"/>
</dbReference>
<dbReference type="AlphaFoldDB" id="A0A9P1FNY3"/>
<keyword evidence="10" id="KW-1185">Reference proteome</keyword>
<organism evidence="8">
    <name type="scientific">Cladocopium goreaui</name>
    <dbReference type="NCBI Taxonomy" id="2562237"/>
    <lineage>
        <taxon>Eukaryota</taxon>
        <taxon>Sar</taxon>
        <taxon>Alveolata</taxon>
        <taxon>Dinophyceae</taxon>
        <taxon>Suessiales</taxon>
        <taxon>Symbiodiniaceae</taxon>
        <taxon>Cladocopium</taxon>
    </lineage>
</organism>
<accession>A0A9P1FNY3</accession>
<evidence type="ECO:0000256" key="6">
    <source>
        <dbReference type="ARBA" id="ARBA00035289"/>
    </source>
</evidence>
<keyword evidence="4" id="KW-0496">Mitochondrion</keyword>
<dbReference type="InterPro" id="IPR038340">
    <property type="entry name" value="MRP-L47_sf"/>
</dbReference>
<evidence type="ECO:0000313" key="10">
    <source>
        <dbReference type="Proteomes" id="UP001152797"/>
    </source>
</evidence>
<dbReference type="GO" id="GO:0032543">
    <property type="term" value="P:mitochondrial translation"/>
    <property type="evidence" value="ECO:0007669"/>
    <property type="project" value="TreeGrafter"/>
</dbReference>
<reference evidence="9" key="2">
    <citation type="submission" date="2024-04" db="EMBL/GenBank/DDBJ databases">
        <authorList>
            <person name="Chen Y."/>
            <person name="Shah S."/>
            <person name="Dougan E. K."/>
            <person name="Thang M."/>
            <person name="Chan C."/>
        </authorList>
    </citation>
    <scope>NUCLEOTIDE SEQUENCE [LARGE SCALE GENOMIC DNA]</scope>
</reference>
<evidence type="ECO:0000256" key="5">
    <source>
        <dbReference type="ARBA" id="ARBA00023274"/>
    </source>
</evidence>
<name>A0A9P1FNY3_9DINO</name>
<dbReference type="PANTHER" id="PTHR21183">
    <property type="entry name" value="RIBOSOMAL PROTEIN L47, MITOCHONDRIAL-RELATED"/>
    <property type="match status" value="1"/>
</dbReference>
<feature type="coiled-coil region" evidence="7">
    <location>
        <begin position="131"/>
        <end position="190"/>
    </location>
</feature>
<evidence type="ECO:0000313" key="9">
    <source>
        <dbReference type="EMBL" id="CAL1134710.1"/>
    </source>
</evidence>
<evidence type="ECO:0000256" key="4">
    <source>
        <dbReference type="ARBA" id="ARBA00023128"/>
    </source>
</evidence>
<keyword evidence="5" id="KW-0687">Ribonucleoprotein</keyword>
<evidence type="ECO:0000256" key="7">
    <source>
        <dbReference type="SAM" id="Coils"/>
    </source>
</evidence>
<dbReference type="EMBL" id="CAMXCT010000624">
    <property type="protein sequence ID" value="CAI3981335.1"/>
    <property type="molecule type" value="Genomic_DNA"/>
</dbReference>
<dbReference type="GO" id="GO:0003735">
    <property type="term" value="F:structural constituent of ribosome"/>
    <property type="evidence" value="ECO:0007669"/>
    <property type="project" value="InterPro"/>
</dbReference>
<keyword evidence="3" id="KW-0689">Ribosomal protein</keyword>
<comment type="caution">
    <text evidence="8">The sequence shown here is derived from an EMBL/GenBank/DDBJ whole genome shotgun (WGS) entry which is preliminary data.</text>
</comment>
<dbReference type="EMBL" id="CAMXCT030000624">
    <property type="protein sequence ID" value="CAL4768647.1"/>
    <property type="molecule type" value="Genomic_DNA"/>
</dbReference>
<reference evidence="8" key="1">
    <citation type="submission" date="2022-10" db="EMBL/GenBank/DDBJ databases">
        <authorList>
            <person name="Chen Y."/>
            <person name="Dougan E. K."/>
            <person name="Chan C."/>
            <person name="Rhodes N."/>
            <person name="Thang M."/>
        </authorList>
    </citation>
    <scope>NUCLEOTIDE SEQUENCE</scope>
</reference>
<evidence type="ECO:0000256" key="3">
    <source>
        <dbReference type="ARBA" id="ARBA00022980"/>
    </source>
</evidence>
<dbReference type="EMBL" id="CAMXCT020000624">
    <property type="protein sequence ID" value="CAL1134710.1"/>
    <property type="molecule type" value="Genomic_DNA"/>
</dbReference>
<protein>
    <recommendedName>
        <fullName evidence="6">Large ribosomal subunit protein uL29m</fullName>
    </recommendedName>
</protein>
<sequence length="234" mass="28088">MASWLRGCASALRRLPRRGIEEFWQGGVRDPKLTSAQKQDFAKSGDPWPAVLLRQKSFEDMHKLWYVLLKEKNFLLAEQHEARQQRIRWKHHGRLKKVKLSMKRILTVLTRREIHQQVLRAQEMLVQQTRREELETQRFQLEESMKVLSHKIRRAEPRDSIATAAWKATLQKYEADHQQLLRELVPLRRDTMQLLSADWRYAQKYSDLPGAINWKRQWVRALEDRQWKPVRLPA</sequence>
<gene>
    <name evidence="8" type="ORF">C1SCF055_LOCUS9135</name>
</gene>
<evidence type="ECO:0000256" key="1">
    <source>
        <dbReference type="ARBA" id="ARBA00004173"/>
    </source>
</evidence>
<dbReference type="Gene3D" id="6.10.330.20">
    <property type="match status" value="1"/>
</dbReference>
<dbReference type="Pfam" id="PF06984">
    <property type="entry name" value="MRP-L47"/>
    <property type="match status" value="1"/>
</dbReference>
<comment type="subcellular location">
    <subcellularLocation>
        <location evidence="1">Mitochondrion</location>
    </subcellularLocation>
</comment>
<dbReference type="GO" id="GO:0005762">
    <property type="term" value="C:mitochondrial large ribosomal subunit"/>
    <property type="evidence" value="ECO:0007669"/>
    <property type="project" value="TreeGrafter"/>
</dbReference>
<dbReference type="Proteomes" id="UP001152797">
    <property type="component" value="Unassembled WGS sequence"/>
</dbReference>
<keyword evidence="7" id="KW-0175">Coiled coil</keyword>
<dbReference type="OrthoDB" id="270763at2759"/>
<proteinExistence type="inferred from homology"/>
<dbReference type="InterPro" id="IPR010729">
    <property type="entry name" value="Ribosomal_uL29_mit"/>
</dbReference>